<dbReference type="InterPro" id="IPR016181">
    <property type="entry name" value="Acyl_CoA_acyltransferase"/>
</dbReference>
<gene>
    <name evidence="4" type="ORF">GCM10011339_21470</name>
</gene>
<dbReference type="RefSeq" id="WP_137401485.1">
    <property type="nucleotide sequence ID" value="NZ_BMIU01000009.1"/>
</dbReference>
<protein>
    <submittedName>
        <fullName evidence="4">N-acetyltransferase</fullName>
    </submittedName>
</protein>
<organism evidence="4 5">
    <name type="scientific">Echinicola rosea</name>
    <dbReference type="NCBI Taxonomy" id="1807691"/>
    <lineage>
        <taxon>Bacteria</taxon>
        <taxon>Pseudomonadati</taxon>
        <taxon>Bacteroidota</taxon>
        <taxon>Cytophagia</taxon>
        <taxon>Cytophagales</taxon>
        <taxon>Cyclobacteriaceae</taxon>
        <taxon>Echinicola</taxon>
    </lineage>
</organism>
<dbReference type="Proteomes" id="UP000647339">
    <property type="component" value="Unassembled WGS sequence"/>
</dbReference>
<dbReference type="EMBL" id="BMIU01000009">
    <property type="protein sequence ID" value="GGF32994.1"/>
    <property type="molecule type" value="Genomic_DNA"/>
</dbReference>
<dbReference type="PANTHER" id="PTHR43877:SF2">
    <property type="entry name" value="AMINOALKYLPHOSPHONATE N-ACETYLTRANSFERASE-RELATED"/>
    <property type="match status" value="1"/>
</dbReference>
<dbReference type="CDD" id="cd04301">
    <property type="entry name" value="NAT_SF"/>
    <property type="match status" value="1"/>
</dbReference>
<dbReference type="InterPro" id="IPR050832">
    <property type="entry name" value="Bact_Acetyltransf"/>
</dbReference>
<keyword evidence="2" id="KW-0012">Acyltransferase</keyword>
<sequence>MTVIYRTIKKEDNPAVKVLIQQVFIEFDAPREGTVFADPEMDDLFGLFERTRNASFWLAMLEDEVLGCCGIFPTVGLPKGCAELVKFYLSPKARGKGIGRTLMEKCTASAQALGYDSLYIESIPEFSNAVRLYEKQGFRRLEEPLGESGHFTCSIWMLKKLD</sequence>
<reference evidence="5" key="1">
    <citation type="journal article" date="2019" name="Int. J. Syst. Evol. Microbiol.">
        <title>The Global Catalogue of Microorganisms (GCM) 10K type strain sequencing project: providing services to taxonomists for standard genome sequencing and annotation.</title>
        <authorList>
            <consortium name="The Broad Institute Genomics Platform"/>
            <consortium name="The Broad Institute Genome Sequencing Center for Infectious Disease"/>
            <person name="Wu L."/>
            <person name="Ma J."/>
        </authorList>
    </citation>
    <scope>NUCLEOTIDE SEQUENCE [LARGE SCALE GENOMIC DNA]</scope>
    <source>
        <strain evidence="5">CGMCC 1.15407</strain>
    </source>
</reference>
<dbReference type="SUPFAM" id="SSF55729">
    <property type="entry name" value="Acyl-CoA N-acyltransferases (Nat)"/>
    <property type="match status" value="1"/>
</dbReference>
<evidence type="ECO:0000256" key="1">
    <source>
        <dbReference type="ARBA" id="ARBA00022679"/>
    </source>
</evidence>
<dbReference type="Gene3D" id="3.40.630.30">
    <property type="match status" value="1"/>
</dbReference>
<evidence type="ECO:0000313" key="5">
    <source>
        <dbReference type="Proteomes" id="UP000647339"/>
    </source>
</evidence>
<name>A0ABQ1V0T7_9BACT</name>
<comment type="caution">
    <text evidence="4">The sequence shown here is derived from an EMBL/GenBank/DDBJ whole genome shotgun (WGS) entry which is preliminary data.</text>
</comment>
<dbReference type="PANTHER" id="PTHR43877">
    <property type="entry name" value="AMINOALKYLPHOSPHONATE N-ACETYLTRANSFERASE-RELATED-RELATED"/>
    <property type="match status" value="1"/>
</dbReference>
<evidence type="ECO:0000313" key="4">
    <source>
        <dbReference type="EMBL" id="GGF32994.1"/>
    </source>
</evidence>
<dbReference type="InterPro" id="IPR000182">
    <property type="entry name" value="GNAT_dom"/>
</dbReference>
<keyword evidence="1" id="KW-0808">Transferase</keyword>
<keyword evidence="5" id="KW-1185">Reference proteome</keyword>
<feature type="domain" description="N-acetyltransferase" evidence="3">
    <location>
        <begin position="3"/>
        <end position="162"/>
    </location>
</feature>
<evidence type="ECO:0000259" key="3">
    <source>
        <dbReference type="PROSITE" id="PS51186"/>
    </source>
</evidence>
<dbReference type="Pfam" id="PF00583">
    <property type="entry name" value="Acetyltransf_1"/>
    <property type="match status" value="1"/>
</dbReference>
<accession>A0ABQ1V0T7</accession>
<proteinExistence type="predicted"/>
<evidence type="ECO:0000256" key="2">
    <source>
        <dbReference type="ARBA" id="ARBA00023315"/>
    </source>
</evidence>
<dbReference type="PROSITE" id="PS51186">
    <property type="entry name" value="GNAT"/>
    <property type="match status" value="1"/>
</dbReference>